<dbReference type="InterPro" id="IPR036188">
    <property type="entry name" value="FAD/NAD-bd_sf"/>
</dbReference>
<reference evidence="7" key="1">
    <citation type="submission" date="2023-06" db="EMBL/GenBank/DDBJ databases">
        <title>Genome-scale phylogeny and comparative genomics of the fungal order Sordariales.</title>
        <authorList>
            <consortium name="Lawrence Berkeley National Laboratory"/>
            <person name="Hensen N."/>
            <person name="Bonometti L."/>
            <person name="Westerberg I."/>
            <person name="Brannstrom I.O."/>
            <person name="Guillou S."/>
            <person name="Cros-Aarteil S."/>
            <person name="Calhoun S."/>
            <person name="Haridas S."/>
            <person name="Kuo A."/>
            <person name="Mondo S."/>
            <person name="Pangilinan J."/>
            <person name="Riley R."/>
            <person name="Labutti K."/>
            <person name="Andreopoulos B."/>
            <person name="Lipzen A."/>
            <person name="Chen C."/>
            <person name="Yanf M."/>
            <person name="Daum C."/>
            <person name="Ng V."/>
            <person name="Clum A."/>
            <person name="Steindorff A."/>
            <person name="Ohm R."/>
            <person name="Martin F."/>
            <person name="Silar P."/>
            <person name="Natvig D."/>
            <person name="Lalanne C."/>
            <person name="Gautier V."/>
            <person name="Ament-Velasquez S.L."/>
            <person name="Kruys A."/>
            <person name="Hutchinson M.I."/>
            <person name="Powell A.J."/>
            <person name="Barry K."/>
            <person name="Miller A.N."/>
            <person name="Grigoriev I.V."/>
            <person name="Debuchy R."/>
            <person name="Gladieux P."/>
            <person name="Thoren M.H."/>
            <person name="Johannesson H."/>
        </authorList>
    </citation>
    <scope>NUCLEOTIDE SEQUENCE</scope>
    <source>
        <strain evidence="7">SMH2532-1</strain>
    </source>
</reference>
<dbReference type="PANTHER" id="PTHR47178:SF3">
    <property type="entry name" value="FAD-BINDING DOMAIN-CONTAINING PROTEIN"/>
    <property type="match status" value="1"/>
</dbReference>
<comment type="caution">
    <text evidence="7">The sequence shown here is derived from an EMBL/GenBank/DDBJ whole genome shotgun (WGS) entry which is preliminary data.</text>
</comment>
<sequence length="399" mass="43331">MATAEGSSPLRVLIIGAGSAGLLLAQAFKKVGINAAVFEKDASPTARPRDWNFGIYWAQSPLEDILPPKLHAQLETVQTDASYKPNAKSVMPIINGVSGELLRALDTPLRPAAEATGIDVRFGKALVSIQVKEDGLVESIFADGNTEVGNLVIGAEGAHSVVRDFLFESSPEDAKLLSCPIVVSSCLAKLDPQVALDIRKINPTYYMTLDPTGLMSWASVHDCASPDPAEWTFCVLLTWNSAEETGLKTDQEILDDMRARVQHLAYPFKESVTTIPSGTRCWHARLTYLPTKPWDSRGGLVTLAGDAAHSMTFHRGQGLGNAITDVAELLKRLQEMKSLTPAELAKAVQEYEKEVWPRGHEAVMANLENTIALHNWDMMMQSAAIVSGVKREGDKLPSS</sequence>
<accession>A0AA40CRX6</accession>
<name>A0AA40CRX6_9PEZI</name>
<dbReference type="AlphaFoldDB" id="A0AA40CRX6"/>
<feature type="domain" description="FAD-binding" evidence="6">
    <location>
        <begin position="106"/>
        <end position="338"/>
    </location>
</feature>
<dbReference type="SUPFAM" id="SSF51905">
    <property type="entry name" value="FAD/NAD(P)-binding domain"/>
    <property type="match status" value="1"/>
</dbReference>
<evidence type="ECO:0000256" key="4">
    <source>
        <dbReference type="ARBA" id="ARBA00023002"/>
    </source>
</evidence>
<dbReference type="EMBL" id="JAULSV010000003">
    <property type="protein sequence ID" value="KAK0649161.1"/>
    <property type="molecule type" value="Genomic_DNA"/>
</dbReference>
<keyword evidence="5" id="KW-0503">Monooxygenase</keyword>
<protein>
    <recommendedName>
        <fullName evidence="6">FAD-binding domain-containing protein</fullName>
    </recommendedName>
</protein>
<evidence type="ECO:0000313" key="7">
    <source>
        <dbReference type="EMBL" id="KAK0649161.1"/>
    </source>
</evidence>
<evidence type="ECO:0000256" key="5">
    <source>
        <dbReference type="ARBA" id="ARBA00023033"/>
    </source>
</evidence>
<dbReference type="PRINTS" id="PR00420">
    <property type="entry name" value="RNGMNOXGNASE"/>
</dbReference>
<proteinExistence type="predicted"/>
<keyword evidence="2" id="KW-0285">Flavoprotein</keyword>
<gene>
    <name evidence="7" type="ORF">B0T16DRAFT_456598</name>
</gene>
<evidence type="ECO:0000256" key="1">
    <source>
        <dbReference type="ARBA" id="ARBA00001974"/>
    </source>
</evidence>
<keyword evidence="3" id="KW-0274">FAD</keyword>
<dbReference type="Proteomes" id="UP001174936">
    <property type="component" value="Unassembled WGS sequence"/>
</dbReference>
<comment type="cofactor">
    <cofactor evidence="1">
        <name>FAD</name>
        <dbReference type="ChEBI" id="CHEBI:57692"/>
    </cofactor>
</comment>
<evidence type="ECO:0000313" key="8">
    <source>
        <dbReference type="Proteomes" id="UP001174936"/>
    </source>
</evidence>
<dbReference type="PANTHER" id="PTHR47178">
    <property type="entry name" value="MONOOXYGENASE, FAD-BINDING"/>
    <property type="match status" value="1"/>
</dbReference>
<keyword evidence="4" id="KW-0560">Oxidoreductase</keyword>
<evidence type="ECO:0000256" key="3">
    <source>
        <dbReference type="ARBA" id="ARBA00022827"/>
    </source>
</evidence>
<feature type="domain" description="FAD-binding" evidence="6">
    <location>
        <begin position="11"/>
        <end position="49"/>
    </location>
</feature>
<dbReference type="Gene3D" id="3.50.50.60">
    <property type="entry name" value="FAD/NAD(P)-binding domain"/>
    <property type="match status" value="1"/>
</dbReference>
<dbReference type="GO" id="GO:0071949">
    <property type="term" value="F:FAD binding"/>
    <property type="evidence" value="ECO:0007669"/>
    <property type="project" value="InterPro"/>
</dbReference>
<organism evidence="7 8">
    <name type="scientific">Cercophora newfieldiana</name>
    <dbReference type="NCBI Taxonomy" id="92897"/>
    <lineage>
        <taxon>Eukaryota</taxon>
        <taxon>Fungi</taxon>
        <taxon>Dikarya</taxon>
        <taxon>Ascomycota</taxon>
        <taxon>Pezizomycotina</taxon>
        <taxon>Sordariomycetes</taxon>
        <taxon>Sordariomycetidae</taxon>
        <taxon>Sordariales</taxon>
        <taxon>Lasiosphaeriaceae</taxon>
        <taxon>Cercophora</taxon>
    </lineage>
</organism>
<dbReference type="InterPro" id="IPR002938">
    <property type="entry name" value="FAD-bd"/>
</dbReference>
<evidence type="ECO:0000256" key="2">
    <source>
        <dbReference type="ARBA" id="ARBA00022630"/>
    </source>
</evidence>
<evidence type="ECO:0000259" key="6">
    <source>
        <dbReference type="Pfam" id="PF01494"/>
    </source>
</evidence>
<dbReference type="GO" id="GO:0004497">
    <property type="term" value="F:monooxygenase activity"/>
    <property type="evidence" value="ECO:0007669"/>
    <property type="project" value="UniProtKB-KW"/>
</dbReference>
<dbReference type="Pfam" id="PF01494">
    <property type="entry name" value="FAD_binding_3"/>
    <property type="match status" value="2"/>
</dbReference>
<keyword evidence="8" id="KW-1185">Reference proteome</keyword>